<sequence length="576" mass="65252">MAKVVNTDKLADGNILARDVYINSSVLYQSGTYITPALIADLLDRGVSEVTVKNDSAASYRDSHNRQITPHQLRALTERFQNDMKSIANELRCGRILHSETSYQWLRSVYIQLFANPSVLLLMDSLKQWDPVCYTHSIDVFVFCSLYSRKYGQTFPDGFILGSLLHDIGKLYTPRSILLKSGKLTEREYVRITKHTTDGFALLKKLDFPEEACKIVRSHHERMDGSGYPDKRVLKRGETELKFMMIADVYSALTLKRSYREPMLAIKALQIILASCVRPQQFDLQTCFGFINFVHIFPPATHVLLTNGEQGIIVPNPKGSDILPKVRLQNSGSVIQMPSDLSVTVKKVTGWDNSQIEIQKKQIWSDFISYLVDGNPIKSMECLDTLSDSKRVEDIFTDLFEKALVEIETGLSAGCYLKSDFLIAVQSLMRLLSWKVLKIARDLQTVMGKVIVVNLDPAHDPIRLRMVNDLFKINGWKTYYLGEPTSYEIISELISRKKAQYLALPMMNDSQSFQLRKLIQHVRSDFPEMIVFVHGKEAGLVSDCSSHSVLTSANLTEFIGNLRYCFPIDSTADTGV</sequence>
<dbReference type="RefSeq" id="WP_135349007.1">
    <property type="nucleotide sequence ID" value="NZ_SRJD01000013.1"/>
</dbReference>
<dbReference type="SUPFAM" id="SSF109604">
    <property type="entry name" value="HD-domain/PDEase-like"/>
    <property type="match status" value="1"/>
</dbReference>
<protein>
    <submittedName>
        <fullName evidence="2">HD domain-containing protein</fullName>
    </submittedName>
</protein>
<gene>
    <name evidence="2" type="ORF">E4665_11910</name>
</gene>
<feature type="domain" description="HD-GYP" evidence="1">
    <location>
        <begin position="111"/>
        <end position="306"/>
    </location>
</feature>
<dbReference type="OrthoDB" id="2985535at2"/>
<dbReference type="Gene3D" id="1.10.3210.10">
    <property type="entry name" value="Hypothetical protein af1432"/>
    <property type="match status" value="1"/>
</dbReference>
<evidence type="ECO:0000313" key="2">
    <source>
        <dbReference type="EMBL" id="TGA97541.1"/>
    </source>
</evidence>
<proteinExistence type="predicted"/>
<dbReference type="AlphaFoldDB" id="A0A4Z0GMN6"/>
<dbReference type="Pfam" id="PF13487">
    <property type="entry name" value="HD_5"/>
    <property type="match status" value="1"/>
</dbReference>
<dbReference type="InterPro" id="IPR003607">
    <property type="entry name" value="HD/PDEase_dom"/>
</dbReference>
<keyword evidence="3" id="KW-1185">Reference proteome</keyword>
<comment type="caution">
    <text evidence="2">The sequence shown here is derived from an EMBL/GenBank/DDBJ whole genome shotgun (WGS) entry which is preliminary data.</text>
</comment>
<dbReference type="InterPro" id="IPR006675">
    <property type="entry name" value="HDIG_dom"/>
</dbReference>
<dbReference type="EMBL" id="SRJD01000013">
    <property type="protein sequence ID" value="TGA97541.1"/>
    <property type="molecule type" value="Genomic_DNA"/>
</dbReference>
<dbReference type="NCBIfam" id="TIGR00277">
    <property type="entry name" value="HDIG"/>
    <property type="match status" value="1"/>
</dbReference>
<organism evidence="2 3">
    <name type="scientific">Sporolactobacillus shoreae</name>
    <dbReference type="NCBI Taxonomy" id="1465501"/>
    <lineage>
        <taxon>Bacteria</taxon>
        <taxon>Bacillati</taxon>
        <taxon>Bacillota</taxon>
        <taxon>Bacilli</taxon>
        <taxon>Bacillales</taxon>
        <taxon>Sporolactobacillaceae</taxon>
        <taxon>Sporolactobacillus</taxon>
    </lineage>
</organism>
<dbReference type="InterPro" id="IPR037522">
    <property type="entry name" value="HD_GYP_dom"/>
</dbReference>
<evidence type="ECO:0000313" key="3">
    <source>
        <dbReference type="Proteomes" id="UP000298347"/>
    </source>
</evidence>
<dbReference type="SMART" id="SM00471">
    <property type="entry name" value="HDc"/>
    <property type="match status" value="1"/>
</dbReference>
<dbReference type="Proteomes" id="UP000298347">
    <property type="component" value="Unassembled WGS sequence"/>
</dbReference>
<reference evidence="2 3" key="1">
    <citation type="journal article" date="2015" name="Int. J. Syst. Evol. Microbiol.">
        <title>Sporolactobacillus shoreae sp. nov. and Sporolactobacillus spathodeae sp. nov., two spore-forming lactic acid bacteria isolated from tree barks in Thailand.</title>
        <authorList>
            <person name="Thamacharoensuk T."/>
            <person name="Kitahara M."/>
            <person name="Ohkuma M."/>
            <person name="Thongchul N."/>
            <person name="Tanasupawat S."/>
        </authorList>
    </citation>
    <scope>NUCLEOTIDE SEQUENCE [LARGE SCALE GENOMIC DNA]</scope>
    <source>
        <strain evidence="2 3">BK92</strain>
    </source>
</reference>
<dbReference type="CDD" id="cd00077">
    <property type="entry name" value="HDc"/>
    <property type="match status" value="1"/>
</dbReference>
<dbReference type="Gene3D" id="3.40.50.280">
    <property type="entry name" value="Cobalamin-binding domain"/>
    <property type="match status" value="1"/>
</dbReference>
<accession>A0A4Z0GMN6</accession>
<dbReference type="PANTHER" id="PTHR43155">
    <property type="entry name" value="CYCLIC DI-GMP PHOSPHODIESTERASE PA4108-RELATED"/>
    <property type="match status" value="1"/>
</dbReference>
<name>A0A4Z0GMN6_9BACL</name>
<dbReference type="PROSITE" id="PS51832">
    <property type="entry name" value="HD_GYP"/>
    <property type="match status" value="1"/>
</dbReference>
<dbReference type="PANTHER" id="PTHR43155:SF2">
    <property type="entry name" value="CYCLIC DI-GMP PHOSPHODIESTERASE PA4108"/>
    <property type="match status" value="1"/>
</dbReference>
<evidence type="ECO:0000259" key="1">
    <source>
        <dbReference type="PROSITE" id="PS51832"/>
    </source>
</evidence>